<dbReference type="HOGENOM" id="CLU_2700316_0_0_9"/>
<accession>A0A0E0UVV7</accession>
<name>A0A0E0UVV7_LISMM</name>
<reference evidence="1 2" key="1">
    <citation type="journal article" date="2011" name="J. Bacteriol.">
        <title>Genome sequence of the nonpathogenic Listeria monocytogenes serovar 4a strain M7.</title>
        <authorList>
            <person name="Chen J."/>
            <person name="Xia Y."/>
            <person name="Cheng C."/>
            <person name="Fang C."/>
            <person name="Shan Y."/>
            <person name="Jin G."/>
            <person name="Fang W."/>
        </authorList>
    </citation>
    <scope>NUCLEOTIDE SEQUENCE [LARGE SCALE GENOMIC DNA]</scope>
    <source>
        <strain evidence="1 2">M7</strain>
    </source>
</reference>
<proteinExistence type="predicted"/>
<protein>
    <submittedName>
        <fullName evidence="1">Uncharacterized protein</fullName>
    </submittedName>
</protein>
<dbReference type="PATRIC" id="fig|1030009.3.peg.1570"/>
<dbReference type="Proteomes" id="UP000000486">
    <property type="component" value="Chromosome"/>
</dbReference>
<dbReference type="AlphaFoldDB" id="A0A0E0UVV7"/>
<dbReference type="KEGG" id="lmq:LMM7_1582"/>
<sequence length="73" mass="8769">MFVHYCIEKHGDIAPHLHQKYYYSSERLTCHARNSKQLSLFLLGKFYLNFLYLTSDTCCLYMFLQDGFNFCCH</sequence>
<evidence type="ECO:0000313" key="2">
    <source>
        <dbReference type="Proteomes" id="UP000000486"/>
    </source>
</evidence>
<dbReference type="EMBL" id="CP002816">
    <property type="protein sequence ID" value="AEH92587.1"/>
    <property type="molecule type" value="Genomic_DNA"/>
</dbReference>
<gene>
    <name evidence="1" type="ordered locus">LMM7_1582</name>
</gene>
<evidence type="ECO:0000313" key="1">
    <source>
        <dbReference type="EMBL" id="AEH92587.1"/>
    </source>
</evidence>
<organism evidence="1 2">
    <name type="scientific">Listeria monocytogenes serotype 4a (strain M7)</name>
    <dbReference type="NCBI Taxonomy" id="1030009"/>
    <lineage>
        <taxon>Bacteria</taxon>
        <taxon>Bacillati</taxon>
        <taxon>Bacillota</taxon>
        <taxon>Bacilli</taxon>
        <taxon>Bacillales</taxon>
        <taxon>Listeriaceae</taxon>
        <taxon>Listeria</taxon>
    </lineage>
</organism>